<name>A0A069S1A2_PHOVU</name>
<evidence type="ECO:0000256" key="1">
    <source>
        <dbReference type="SAM" id="MobiDB-lite"/>
    </source>
</evidence>
<organism evidence="2 3">
    <name type="scientific">Phocaeicola vulgatus str. 3975 RP4</name>
    <dbReference type="NCBI Taxonomy" id="1339352"/>
    <lineage>
        <taxon>Bacteria</taxon>
        <taxon>Pseudomonadati</taxon>
        <taxon>Bacteroidota</taxon>
        <taxon>Bacteroidia</taxon>
        <taxon>Bacteroidales</taxon>
        <taxon>Bacteroidaceae</taxon>
        <taxon>Phocaeicola</taxon>
    </lineage>
</organism>
<sequence>MVLGSSNTTVGRGKKFWKEAGSRSPDYKQVQGKKQSENKKSGNAFN</sequence>
<evidence type="ECO:0000313" key="3">
    <source>
        <dbReference type="Proteomes" id="UP000027661"/>
    </source>
</evidence>
<evidence type="ECO:0000313" key="2">
    <source>
        <dbReference type="EMBL" id="KDS43588.1"/>
    </source>
</evidence>
<dbReference type="AlphaFoldDB" id="A0A069S1A2"/>
<comment type="caution">
    <text evidence="2">The sequence shown here is derived from an EMBL/GenBank/DDBJ whole genome shotgun (WGS) entry which is preliminary data.</text>
</comment>
<reference evidence="2 3" key="1">
    <citation type="submission" date="2014-04" db="EMBL/GenBank/DDBJ databases">
        <authorList>
            <person name="Sears C."/>
            <person name="Carroll K."/>
            <person name="Sack B.R."/>
            <person name="Qadri F."/>
            <person name="Myers L.L."/>
            <person name="Chung G.-T."/>
            <person name="Escheverria P."/>
            <person name="Fraser C.M."/>
            <person name="Sadzewicz L."/>
            <person name="Shefchek K.A."/>
            <person name="Tallon L."/>
            <person name="Das S.P."/>
            <person name="Daugherty S."/>
            <person name="Mongodin E.F."/>
        </authorList>
    </citation>
    <scope>NUCLEOTIDE SEQUENCE [LARGE SCALE GENOMIC DNA]</scope>
    <source>
        <strain evidence="2 3">3975 RP4</strain>
    </source>
</reference>
<proteinExistence type="predicted"/>
<accession>A0A069S1A2</accession>
<feature type="region of interest" description="Disordered" evidence="1">
    <location>
        <begin position="1"/>
        <end position="46"/>
    </location>
</feature>
<protein>
    <submittedName>
        <fullName evidence="2">Uncharacterized protein</fullName>
    </submittedName>
</protein>
<dbReference type="Proteomes" id="UP000027661">
    <property type="component" value="Unassembled WGS sequence"/>
</dbReference>
<dbReference type="EMBL" id="JNHM01000174">
    <property type="protein sequence ID" value="KDS43588.1"/>
    <property type="molecule type" value="Genomic_DNA"/>
</dbReference>
<feature type="compositionally biased region" description="Polar residues" evidence="1">
    <location>
        <begin position="1"/>
        <end position="10"/>
    </location>
</feature>
<gene>
    <name evidence="2" type="ORF">M099_4388</name>
</gene>